<reference evidence="2 3" key="1">
    <citation type="submission" date="2019-04" db="EMBL/GenBank/DDBJ databases">
        <title>Draft genome of the big-headed turtle Platysternon megacephalum.</title>
        <authorList>
            <person name="Gong S."/>
        </authorList>
    </citation>
    <scope>NUCLEOTIDE SEQUENCE [LARGE SCALE GENOMIC DNA]</scope>
    <source>
        <strain evidence="2">DO16091913</strain>
        <tissue evidence="2">Muscle</tissue>
    </source>
</reference>
<keyword evidence="3" id="KW-1185">Reference proteome</keyword>
<dbReference type="AlphaFoldDB" id="A0A4D9EFM2"/>
<sequence>MGRGEQGQCNHNCPHRSRSRHVPASRNSRCVPERNRSNNHKLLRKRGWQTSPEPLLLLCVDEHFPICTFNGLLSAHYPRGEGGGFKRRRTFPLAVKCKQTSSKLKITHVLRGRAAARPSPDGGGGWVTLLGPLT</sequence>
<feature type="compositionally biased region" description="Basic residues" evidence="1">
    <location>
        <begin position="13"/>
        <end position="23"/>
    </location>
</feature>
<comment type="caution">
    <text evidence="2">The sequence shown here is derived from an EMBL/GenBank/DDBJ whole genome shotgun (WGS) entry which is preliminary data.</text>
</comment>
<dbReference type="EMBL" id="QXTE01000096">
    <property type="protein sequence ID" value="TFK06513.1"/>
    <property type="molecule type" value="Genomic_DNA"/>
</dbReference>
<evidence type="ECO:0000313" key="2">
    <source>
        <dbReference type="EMBL" id="TFK06513.1"/>
    </source>
</evidence>
<keyword evidence="2" id="KW-0675">Receptor</keyword>
<gene>
    <name evidence="2" type="ORF">DR999_PMT10828</name>
</gene>
<proteinExistence type="predicted"/>
<protein>
    <submittedName>
        <fullName evidence="2">Parathyroid hormone/parathyroid hormone-related peptide receptor</fullName>
    </submittedName>
</protein>
<evidence type="ECO:0000313" key="3">
    <source>
        <dbReference type="Proteomes" id="UP000297703"/>
    </source>
</evidence>
<organism evidence="2 3">
    <name type="scientific">Platysternon megacephalum</name>
    <name type="common">big-headed turtle</name>
    <dbReference type="NCBI Taxonomy" id="55544"/>
    <lineage>
        <taxon>Eukaryota</taxon>
        <taxon>Metazoa</taxon>
        <taxon>Chordata</taxon>
        <taxon>Craniata</taxon>
        <taxon>Vertebrata</taxon>
        <taxon>Euteleostomi</taxon>
        <taxon>Archelosauria</taxon>
        <taxon>Testudinata</taxon>
        <taxon>Testudines</taxon>
        <taxon>Cryptodira</taxon>
        <taxon>Durocryptodira</taxon>
        <taxon>Testudinoidea</taxon>
        <taxon>Platysternidae</taxon>
        <taxon>Platysternon</taxon>
    </lineage>
</organism>
<feature type="region of interest" description="Disordered" evidence="1">
    <location>
        <begin position="1"/>
        <end position="41"/>
    </location>
</feature>
<reference evidence="2 3" key="2">
    <citation type="submission" date="2019-04" db="EMBL/GenBank/DDBJ databases">
        <title>The genome sequence of big-headed turtle.</title>
        <authorList>
            <person name="Gong S."/>
        </authorList>
    </citation>
    <scope>NUCLEOTIDE SEQUENCE [LARGE SCALE GENOMIC DNA]</scope>
    <source>
        <strain evidence="2">DO16091913</strain>
        <tissue evidence="2">Muscle</tissue>
    </source>
</reference>
<dbReference type="Proteomes" id="UP000297703">
    <property type="component" value="Unassembled WGS sequence"/>
</dbReference>
<evidence type="ECO:0000256" key="1">
    <source>
        <dbReference type="SAM" id="MobiDB-lite"/>
    </source>
</evidence>
<accession>A0A4D9EFM2</accession>
<name>A0A4D9EFM2_9SAUR</name>